<dbReference type="InterPro" id="IPR013022">
    <property type="entry name" value="Xyl_isomerase-like_TIM-brl"/>
</dbReference>
<dbReference type="InterPro" id="IPR050312">
    <property type="entry name" value="IolE/XylAMocC-like"/>
</dbReference>
<name>A0A839AHH6_9HYPH</name>
<accession>A0A839AHH6</accession>
<comment type="caution">
    <text evidence="2">The sequence shown here is derived from an EMBL/GenBank/DDBJ whole genome shotgun (WGS) entry which is preliminary data.</text>
</comment>
<evidence type="ECO:0000259" key="1">
    <source>
        <dbReference type="Pfam" id="PF01261"/>
    </source>
</evidence>
<evidence type="ECO:0000313" key="2">
    <source>
        <dbReference type="EMBL" id="MBA5779171.1"/>
    </source>
</evidence>
<evidence type="ECO:0000313" key="3">
    <source>
        <dbReference type="Proteomes" id="UP000541109"/>
    </source>
</evidence>
<dbReference type="InterPro" id="IPR030823">
    <property type="entry name" value="IolE/MocC"/>
</dbReference>
<feature type="domain" description="Xylose isomerase-like TIM barrel" evidence="1">
    <location>
        <begin position="31"/>
        <end position="274"/>
    </location>
</feature>
<dbReference type="EMBL" id="JACFXV010000066">
    <property type="protein sequence ID" value="MBA5779171.1"/>
    <property type="molecule type" value="Genomic_DNA"/>
</dbReference>
<dbReference type="Pfam" id="PF01261">
    <property type="entry name" value="AP_endonuc_2"/>
    <property type="match status" value="1"/>
</dbReference>
<reference evidence="2 3" key="1">
    <citation type="submission" date="2020-07" db="EMBL/GenBank/DDBJ databases">
        <title>Stappia sp., F7233, whole genome shotgun sequencing project.</title>
        <authorList>
            <person name="Jiang S."/>
            <person name="Liu Z.W."/>
            <person name="Du Z.J."/>
        </authorList>
    </citation>
    <scope>NUCLEOTIDE SEQUENCE [LARGE SCALE GENOMIC DNA]</scope>
    <source>
        <strain evidence="2 3">F7233</strain>
    </source>
</reference>
<organism evidence="2 3">
    <name type="scientific">Stappia albiluteola</name>
    <dbReference type="NCBI Taxonomy" id="2758565"/>
    <lineage>
        <taxon>Bacteria</taxon>
        <taxon>Pseudomonadati</taxon>
        <taxon>Pseudomonadota</taxon>
        <taxon>Alphaproteobacteria</taxon>
        <taxon>Hyphomicrobiales</taxon>
        <taxon>Stappiaceae</taxon>
        <taxon>Stappia</taxon>
    </lineage>
</organism>
<dbReference type="PANTHER" id="PTHR12110:SF41">
    <property type="entry name" value="INOSOSE DEHYDRATASE"/>
    <property type="match status" value="1"/>
</dbReference>
<dbReference type="NCBIfam" id="TIGR04379">
    <property type="entry name" value="myo_inos_iolE"/>
    <property type="match status" value="1"/>
</dbReference>
<dbReference type="GO" id="GO:0050114">
    <property type="term" value="F:myo-inosose-2 dehydratase activity"/>
    <property type="evidence" value="ECO:0007669"/>
    <property type="project" value="UniProtKB-EC"/>
</dbReference>
<protein>
    <submittedName>
        <fullName evidence="2">Myo-inosose-2 dehydratase</fullName>
        <ecNumber evidence="2">4.2.1.44</ecNumber>
    </submittedName>
</protein>
<gene>
    <name evidence="2" type="primary">iolE</name>
    <name evidence="2" type="ORF">H2509_18740</name>
</gene>
<dbReference type="AlphaFoldDB" id="A0A839AHH6"/>
<keyword evidence="2" id="KW-0456">Lyase</keyword>
<dbReference type="SUPFAM" id="SSF51658">
    <property type="entry name" value="Xylose isomerase-like"/>
    <property type="match status" value="1"/>
</dbReference>
<sequence>MSIRIGANPIGWSNDDMLELGGNIPLEQCLTEAKAAGFEGMELGNKFPRDAAKLKPILDAHGLDLVSGWYSCELLNRDADAEMAAMRPHLDLLKAMGCKVVIVAETSNAIHGDRSRPLSERPVLESDRWEAFGARMTELAEKTLNEGLRLVYHHHMGTIVQSFEDINAFMAATGDAVHLLFDTGHARWGGSEPAAIASMHKARISHIHCKDLRGDVAARAASENMSFLDAVVEGVYTVPGDGGIDFVSALKPLAGYSGWVVVEAEQDPEKAHPATYAKMGYDNLSRYLREAGLM</sequence>
<dbReference type="PANTHER" id="PTHR12110">
    <property type="entry name" value="HYDROXYPYRUVATE ISOMERASE"/>
    <property type="match status" value="1"/>
</dbReference>
<dbReference type="EC" id="4.2.1.44" evidence="2"/>
<dbReference type="Proteomes" id="UP000541109">
    <property type="component" value="Unassembled WGS sequence"/>
</dbReference>
<dbReference type="Gene3D" id="3.20.20.150">
    <property type="entry name" value="Divalent-metal-dependent TIM barrel enzymes"/>
    <property type="match status" value="1"/>
</dbReference>
<keyword evidence="3" id="KW-1185">Reference proteome</keyword>
<proteinExistence type="predicted"/>
<dbReference type="InterPro" id="IPR036237">
    <property type="entry name" value="Xyl_isomerase-like_sf"/>
</dbReference>
<dbReference type="RefSeq" id="WP_182167999.1">
    <property type="nucleotide sequence ID" value="NZ_JACFXV010000066.1"/>
</dbReference>